<organism evidence="2 3">
    <name type="scientific">Polaribacter gangjinensis</name>
    <dbReference type="NCBI Taxonomy" id="574710"/>
    <lineage>
        <taxon>Bacteria</taxon>
        <taxon>Pseudomonadati</taxon>
        <taxon>Bacteroidota</taxon>
        <taxon>Flavobacteriia</taxon>
        <taxon>Flavobacteriales</taxon>
        <taxon>Flavobacteriaceae</taxon>
    </lineage>
</organism>
<proteinExistence type="predicted"/>
<evidence type="ECO:0000256" key="1">
    <source>
        <dbReference type="SAM" id="SignalP"/>
    </source>
</evidence>
<gene>
    <name evidence="2" type="ORF">BTO13_03105</name>
</gene>
<dbReference type="OrthoDB" id="9788332at2"/>
<keyword evidence="3" id="KW-1185">Reference proteome</keyword>
<accession>A0A2S7WAM3</accession>
<name>A0A2S7WAM3_9FLAO</name>
<keyword evidence="1" id="KW-0732">Signal</keyword>
<dbReference type="EMBL" id="MSCL01000001">
    <property type="protein sequence ID" value="PQJ74321.1"/>
    <property type="molecule type" value="Genomic_DNA"/>
</dbReference>
<dbReference type="InterPro" id="IPR018673">
    <property type="entry name" value="DUF2141"/>
</dbReference>
<evidence type="ECO:0000313" key="3">
    <source>
        <dbReference type="Proteomes" id="UP000237608"/>
    </source>
</evidence>
<dbReference type="Pfam" id="PF09912">
    <property type="entry name" value="DUF2141"/>
    <property type="match status" value="1"/>
</dbReference>
<comment type="caution">
    <text evidence="2">The sequence shown here is derived from an EMBL/GenBank/DDBJ whole genome shotgun (WGS) entry which is preliminary data.</text>
</comment>
<dbReference type="Proteomes" id="UP000237608">
    <property type="component" value="Unassembled WGS sequence"/>
</dbReference>
<dbReference type="AlphaFoldDB" id="A0A2S7WAM3"/>
<reference evidence="2 3" key="1">
    <citation type="submission" date="2016-12" db="EMBL/GenBank/DDBJ databases">
        <title>Trade-off between light-utilization and light-protection in marine flavobacteria.</title>
        <authorList>
            <person name="Kumagai Y."/>
            <person name="Yoshizawa S."/>
            <person name="Kogure K."/>
            <person name="Iwasaki W."/>
        </authorList>
    </citation>
    <scope>NUCLEOTIDE SEQUENCE [LARGE SCALE GENOMIC DNA]</scope>
    <source>
        <strain evidence="2 3">KCTC 22729</strain>
    </source>
</reference>
<feature type="chain" id="PRO_5015423860" description="DUF2141 domain-containing protein" evidence="1">
    <location>
        <begin position="22"/>
        <end position="138"/>
    </location>
</feature>
<evidence type="ECO:0000313" key="2">
    <source>
        <dbReference type="EMBL" id="PQJ74321.1"/>
    </source>
</evidence>
<feature type="signal peptide" evidence="1">
    <location>
        <begin position="1"/>
        <end position="21"/>
    </location>
</feature>
<protein>
    <recommendedName>
        <fullName evidence="4">DUF2141 domain-containing protein</fullName>
    </recommendedName>
</protein>
<sequence>MKLVTSIVVMAVLFITNSVIAQEKASITAEVINVTSDSGKVGFALYDKASFMLKPIQASNAKIVEGKSLVTFENVPFGEYAIICYHDKNDNDKMDFSSNGMPTEDYGASNNVMTFGPPTFEGAKFAVSEKNVSLKIKF</sequence>
<evidence type="ECO:0008006" key="4">
    <source>
        <dbReference type="Google" id="ProtNLM"/>
    </source>
</evidence>
<dbReference type="RefSeq" id="WP_105045467.1">
    <property type="nucleotide sequence ID" value="NZ_CP150662.1"/>
</dbReference>